<proteinExistence type="predicted"/>
<dbReference type="PATRIC" id="fig|1365253.3.peg.898"/>
<dbReference type="EMBL" id="AUXT01000052">
    <property type="protein sequence ID" value="KZN55432.1"/>
    <property type="molecule type" value="Genomic_DNA"/>
</dbReference>
<dbReference type="Proteomes" id="UP000076587">
    <property type="component" value="Unassembled WGS sequence"/>
</dbReference>
<gene>
    <name evidence="2" type="ORF">N482_24280</name>
</gene>
<name>A0A167GGP3_9GAMM</name>
<evidence type="ECO:0000313" key="2">
    <source>
        <dbReference type="EMBL" id="KZN55432.1"/>
    </source>
</evidence>
<sequence length="100" mass="11298">MNIDITIGVAIGAVLAALINIYWSYKIARLDDKNNKEESIRLLAGELLSVAHHFSVPLFPIRYLDEDMKQRTEVMRRLRLAKYGALKASEDTSLFGFLSA</sequence>
<protein>
    <submittedName>
        <fullName evidence="2">Uncharacterized protein</fullName>
    </submittedName>
</protein>
<keyword evidence="1" id="KW-0472">Membrane</keyword>
<keyword evidence="1" id="KW-1133">Transmembrane helix</keyword>
<comment type="caution">
    <text evidence="2">The sequence shown here is derived from an EMBL/GenBank/DDBJ whole genome shotgun (WGS) entry which is preliminary data.</text>
</comment>
<evidence type="ECO:0000256" key="1">
    <source>
        <dbReference type="SAM" id="Phobius"/>
    </source>
</evidence>
<dbReference type="AlphaFoldDB" id="A0A167GGP3"/>
<reference evidence="2 3" key="1">
    <citation type="submission" date="2013-07" db="EMBL/GenBank/DDBJ databases">
        <title>Comparative Genomic and Metabolomic Analysis of Twelve Strains of Pseudoalteromonas luteoviolacea.</title>
        <authorList>
            <person name="Vynne N.G."/>
            <person name="Mansson M."/>
            <person name="Gram L."/>
        </authorList>
    </citation>
    <scope>NUCLEOTIDE SEQUENCE [LARGE SCALE GENOMIC DNA]</scope>
    <source>
        <strain evidence="2 3">NCIMB 1942</strain>
    </source>
</reference>
<organism evidence="2 3">
    <name type="scientific">Pseudoalteromonas luteoviolacea NCIMB 1942</name>
    <dbReference type="NCBI Taxonomy" id="1365253"/>
    <lineage>
        <taxon>Bacteria</taxon>
        <taxon>Pseudomonadati</taxon>
        <taxon>Pseudomonadota</taxon>
        <taxon>Gammaproteobacteria</taxon>
        <taxon>Alteromonadales</taxon>
        <taxon>Pseudoalteromonadaceae</taxon>
        <taxon>Pseudoalteromonas</taxon>
    </lineage>
</organism>
<accession>A0A167GGP3</accession>
<feature type="transmembrane region" description="Helical" evidence="1">
    <location>
        <begin position="6"/>
        <end position="25"/>
    </location>
</feature>
<keyword evidence="1" id="KW-0812">Transmembrane</keyword>
<dbReference type="RefSeq" id="WP_063375860.1">
    <property type="nucleotide sequence ID" value="NZ_AUXT01000052.1"/>
</dbReference>
<evidence type="ECO:0000313" key="3">
    <source>
        <dbReference type="Proteomes" id="UP000076587"/>
    </source>
</evidence>